<proteinExistence type="predicted"/>
<accession>A0A5C5TW01</accession>
<dbReference type="AlphaFoldDB" id="A0A5C5TW01"/>
<sequence>MAMPLRRIYDNWGQLNAASGAPRSRARREWEAWLERRPLVAYWGDSWFTTPLYRNLAWHSFSRIDGMSIRLGKPGLTAARMLTPAACANNAERFASRGFDLLCVSAGGNDCLGERLAAIFAGRGRMDADAAFDAVVAHGTFERLRARYATLMAQMAGVGDHFRVLGHGYAPPSRHAIGKPGALTVRDLGLAALVMGTVGPWLWPVMQPVLGSKAEAERFAQRLLAEGFRDQVLAPTRAAWPGQFAYADFSAVGSRDDAGFWYDEIHPTEAGFGLLATGFNALLRRALPPAKRGAVA</sequence>
<evidence type="ECO:0000313" key="1">
    <source>
        <dbReference type="EMBL" id="TWT18393.1"/>
    </source>
</evidence>
<evidence type="ECO:0000313" key="2">
    <source>
        <dbReference type="Proteomes" id="UP000315949"/>
    </source>
</evidence>
<comment type="caution">
    <text evidence="1">The sequence shown here is derived from an EMBL/GenBank/DDBJ whole genome shotgun (WGS) entry which is preliminary data.</text>
</comment>
<keyword evidence="2" id="KW-1185">Reference proteome</keyword>
<dbReference type="EMBL" id="VOHE01000005">
    <property type="protein sequence ID" value="TWT18393.1"/>
    <property type="molecule type" value="Genomic_DNA"/>
</dbReference>
<name>A0A5C5TW01_9GAMM</name>
<dbReference type="RefSeq" id="WP_146312957.1">
    <property type="nucleotide sequence ID" value="NZ_VOHE01000005.1"/>
</dbReference>
<dbReference type="OrthoDB" id="6194308at2"/>
<gene>
    <name evidence="1" type="ORF">FQY79_10980</name>
</gene>
<protein>
    <recommendedName>
        <fullName evidence="3">SGNH/GDSL hydrolase family protein</fullName>
    </recommendedName>
</protein>
<evidence type="ECO:0008006" key="3">
    <source>
        <dbReference type="Google" id="ProtNLM"/>
    </source>
</evidence>
<reference evidence="1 2" key="1">
    <citation type="submission" date="2019-07" db="EMBL/GenBank/DDBJ databases">
        <title>Luteimonas sp. YD-1 nov., isolated from acidic soil.</title>
        <authorList>
            <person name="Zhou J."/>
        </authorList>
    </citation>
    <scope>NUCLEOTIDE SEQUENCE [LARGE SCALE GENOMIC DNA]</scope>
    <source>
        <strain evidence="1 2">YD-1</strain>
    </source>
</reference>
<dbReference type="Proteomes" id="UP000315949">
    <property type="component" value="Unassembled WGS sequence"/>
</dbReference>
<organism evidence="1 2">
    <name type="scientific">Luteimonas wenzhouensis</name>
    <dbReference type="NCBI Taxonomy" id="2599615"/>
    <lineage>
        <taxon>Bacteria</taxon>
        <taxon>Pseudomonadati</taxon>
        <taxon>Pseudomonadota</taxon>
        <taxon>Gammaproteobacteria</taxon>
        <taxon>Lysobacterales</taxon>
        <taxon>Lysobacteraceae</taxon>
        <taxon>Luteimonas</taxon>
    </lineage>
</organism>
<dbReference type="SUPFAM" id="SSF52266">
    <property type="entry name" value="SGNH hydrolase"/>
    <property type="match status" value="1"/>
</dbReference>